<dbReference type="Proteomes" id="UP000293036">
    <property type="component" value="Unassembled WGS sequence"/>
</dbReference>
<dbReference type="PANTHER" id="PTHR43341">
    <property type="entry name" value="AMINO ACID PERMEASE"/>
    <property type="match status" value="1"/>
</dbReference>
<keyword evidence="12" id="KW-1185">Reference proteome</keyword>
<feature type="transmembrane region" description="Helical" evidence="9">
    <location>
        <begin position="427"/>
        <end position="446"/>
    </location>
</feature>
<keyword evidence="6 9" id="KW-1133">Transmembrane helix</keyword>
<dbReference type="InterPro" id="IPR050524">
    <property type="entry name" value="APC_YAT"/>
</dbReference>
<evidence type="ECO:0000256" key="9">
    <source>
        <dbReference type="SAM" id="Phobius"/>
    </source>
</evidence>
<proteinExistence type="inferred from homology"/>
<feature type="domain" description="Amino acid permease/ SLC12A" evidence="10">
    <location>
        <begin position="34"/>
        <end position="489"/>
    </location>
</feature>
<feature type="transmembrane region" description="Helical" evidence="9">
    <location>
        <begin position="257"/>
        <end position="278"/>
    </location>
</feature>
<protein>
    <submittedName>
        <fullName evidence="11">Amino acid permease</fullName>
    </submittedName>
</protein>
<keyword evidence="3" id="KW-0813">Transport</keyword>
<evidence type="ECO:0000259" key="10">
    <source>
        <dbReference type="Pfam" id="PF00324"/>
    </source>
</evidence>
<feature type="transmembrane region" description="Helical" evidence="9">
    <location>
        <begin position="383"/>
        <end position="406"/>
    </location>
</feature>
<feature type="compositionally biased region" description="Polar residues" evidence="8">
    <location>
        <begin position="1"/>
        <end position="18"/>
    </location>
</feature>
<evidence type="ECO:0000256" key="5">
    <source>
        <dbReference type="ARBA" id="ARBA00022970"/>
    </source>
</evidence>
<sequence length="503" mass="54010">MQSNEFLRQGSAMNSTPDAQVPAENLRRGLRARHLNMIAIGGAIGTGLFLASGGSIVKAGPGGALLAYILIGFMVFLLMQSLGEMSTYLPVAGAFEEYSTRFVSPSFGFATGWNYWFNWAITVAAELVAASIVMKYWLPDVPAWIWSAVFLAILFLINALTVSSFGESEFWFASIKVVTVIIFLGIGILMIMGILGGKSPGFENWTVGEAPFVGGALGVLNIFMIAGFSFQGTELIGVAAGEAEQPEKTIPKAIRGVFFRILLFYIGAIAVIGFLLPYTDERLLASELDQISVSPFTLIFDNAGVLAAAAVMNAVILTSILSAGNSGMYASTRMLWALARSGKAPKMFGKLNKHDIPMNALIATTIIGALCFLTSLIGDGEAYVWLVNASGLAGFITWMAIAWSHFNFRRAYVKQGNDVKDLPYKAALFPLGPIVAMVMCAIVILGQNYEAILTNADMKALLSSYIGLPLFLALWGGHKLVTKSKKVNLLEANLSRTAPGVDE</sequence>
<comment type="caution">
    <text evidence="11">The sequence shown here is derived from an EMBL/GenBank/DDBJ whole genome shotgun (WGS) entry which is preliminary data.</text>
</comment>
<accession>A0A4Q9V2J4</accession>
<comment type="similarity">
    <text evidence="2">Belongs to the amino acid-polyamine-organocation (APC) superfamily. Amino acid transporter (AAT) (TC 2.A.3.1) family.</text>
</comment>
<gene>
    <name evidence="11" type="ORF">EZJ44_01630</name>
</gene>
<feature type="transmembrane region" description="Helical" evidence="9">
    <location>
        <begin position="177"/>
        <end position="196"/>
    </location>
</feature>
<name>A0A4Q9V2J4_9ACTO</name>
<evidence type="ECO:0000256" key="4">
    <source>
        <dbReference type="ARBA" id="ARBA00022692"/>
    </source>
</evidence>
<dbReference type="AlphaFoldDB" id="A0A4Q9V2J4"/>
<comment type="subcellular location">
    <subcellularLocation>
        <location evidence="1">Membrane</location>
        <topology evidence="1">Multi-pass membrane protein</topology>
    </subcellularLocation>
</comment>
<feature type="region of interest" description="Disordered" evidence="8">
    <location>
        <begin position="1"/>
        <end position="20"/>
    </location>
</feature>
<feature type="transmembrane region" description="Helical" evidence="9">
    <location>
        <begin position="62"/>
        <end position="79"/>
    </location>
</feature>
<feature type="transmembrane region" description="Helical" evidence="9">
    <location>
        <begin position="298"/>
        <end position="324"/>
    </location>
</feature>
<dbReference type="PANTHER" id="PTHR43341:SF1">
    <property type="entry name" value="GENERAL AMINO-ACID PERMEASE GAP1"/>
    <property type="match status" value="1"/>
</dbReference>
<evidence type="ECO:0000313" key="11">
    <source>
        <dbReference type="EMBL" id="TBW23856.1"/>
    </source>
</evidence>
<dbReference type="GO" id="GO:0015171">
    <property type="term" value="F:amino acid transmembrane transporter activity"/>
    <property type="evidence" value="ECO:0007669"/>
    <property type="project" value="TreeGrafter"/>
</dbReference>
<keyword evidence="7 9" id="KW-0472">Membrane</keyword>
<feature type="transmembrane region" description="Helical" evidence="9">
    <location>
        <begin position="35"/>
        <end position="56"/>
    </location>
</feature>
<dbReference type="Gene3D" id="1.20.1740.10">
    <property type="entry name" value="Amino acid/polyamine transporter I"/>
    <property type="match status" value="1"/>
</dbReference>
<feature type="transmembrane region" description="Helical" evidence="9">
    <location>
        <begin position="458"/>
        <end position="476"/>
    </location>
</feature>
<keyword evidence="5" id="KW-0029">Amino-acid transport</keyword>
<evidence type="ECO:0000256" key="7">
    <source>
        <dbReference type="ARBA" id="ARBA00023136"/>
    </source>
</evidence>
<reference evidence="11 12" key="1">
    <citation type="submission" date="2019-02" db="EMBL/GenBank/DDBJ databases">
        <title>Arcanobacterium bovis sp. nov., isolated from the milk of a cow with mastitis.</title>
        <authorList>
            <person name="Sammra O."/>
            <person name="Foster G."/>
            <person name="Hassan A."/>
            <person name="Alssahen M."/>
            <person name="Laemmler C."/>
            <person name="Borowiak M."/>
            <person name="Malorny B."/>
            <person name="Abdulmawjood A."/>
        </authorList>
    </citation>
    <scope>NUCLEOTIDE SEQUENCE [LARGE SCALE GENOMIC DNA]</scope>
    <source>
        <strain evidence="11 12">C605018/01/1</strain>
    </source>
</reference>
<dbReference type="PIRSF" id="PIRSF006060">
    <property type="entry name" value="AA_transporter"/>
    <property type="match status" value="1"/>
</dbReference>
<feature type="transmembrane region" description="Helical" evidence="9">
    <location>
        <begin position="116"/>
        <end position="138"/>
    </location>
</feature>
<feature type="transmembrane region" description="Helical" evidence="9">
    <location>
        <begin position="144"/>
        <end position="165"/>
    </location>
</feature>
<evidence type="ECO:0000256" key="1">
    <source>
        <dbReference type="ARBA" id="ARBA00004141"/>
    </source>
</evidence>
<evidence type="ECO:0000256" key="6">
    <source>
        <dbReference type="ARBA" id="ARBA00022989"/>
    </source>
</evidence>
<evidence type="ECO:0000313" key="12">
    <source>
        <dbReference type="Proteomes" id="UP000293036"/>
    </source>
</evidence>
<feature type="transmembrane region" description="Helical" evidence="9">
    <location>
        <begin position="356"/>
        <end position="377"/>
    </location>
</feature>
<evidence type="ECO:0000256" key="3">
    <source>
        <dbReference type="ARBA" id="ARBA00022448"/>
    </source>
</evidence>
<evidence type="ECO:0000256" key="2">
    <source>
        <dbReference type="ARBA" id="ARBA00008583"/>
    </source>
</evidence>
<keyword evidence="4 9" id="KW-0812">Transmembrane</keyword>
<dbReference type="FunFam" id="1.20.1740.10:FF:000001">
    <property type="entry name" value="Amino acid permease"/>
    <property type="match status" value="1"/>
</dbReference>
<evidence type="ECO:0000256" key="8">
    <source>
        <dbReference type="SAM" id="MobiDB-lite"/>
    </source>
</evidence>
<dbReference type="EMBL" id="SJDT01000001">
    <property type="protein sequence ID" value="TBW23856.1"/>
    <property type="molecule type" value="Genomic_DNA"/>
</dbReference>
<dbReference type="GO" id="GO:0016020">
    <property type="term" value="C:membrane"/>
    <property type="evidence" value="ECO:0007669"/>
    <property type="project" value="UniProtKB-SubCell"/>
</dbReference>
<organism evidence="11 12">
    <name type="scientific">Arcanobacterium bovis</name>
    <dbReference type="NCBI Taxonomy" id="2529275"/>
    <lineage>
        <taxon>Bacteria</taxon>
        <taxon>Bacillati</taxon>
        <taxon>Actinomycetota</taxon>
        <taxon>Actinomycetes</taxon>
        <taxon>Actinomycetales</taxon>
        <taxon>Actinomycetaceae</taxon>
        <taxon>Arcanobacterium</taxon>
    </lineage>
</organism>
<dbReference type="OrthoDB" id="5297508at2"/>
<dbReference type="PROSITE" id="PS00218">
    <property type="entry name" value="AMINO_ACID_PERMEASE_1"/>
    <property type="match status" value="1"/>
</dbReference>
<dbReference type="InterPro" id="IPR004840">
    <property type="entry name" value="Amino_acid_permease_CS"/>
</dbReference>
<feature type="transmembrane region" description="Helical" evidence="9">
    <location>
        <begin position="216"/>
        <end position="236"/>
    </location>
</feature>
<dbReference type="Pfam" id="PF00324">
    <property type="entry name" value="AA_permease"/>
    <property type="match status" value="1"/>
</dbReference>
<dbReference type="InterPro" id="IPR004841">
    <property type="entry name" value="AA-permease/SLC12A_dom"/>
</dbReference>